<proteinExistence type="predicted"/>
<organism evidence="2 3">
    <name type="scientific">Pseudomonas asturiensis</name>
    <dbReference type="NCBI Taxonomy" id="1190415"/>
    <lineage>
        <taxon>Bacteria</taxon>
        <taxon>Pseudomonadati</taxon>
        <taxon>Pseudomonadota</taxon>
        <taxon>Gammaproteobacteria</taxon>
        <taxon>Pseudomonadales</taxon>
        <taxon>Pseudomonadaceae</taxon>
        <taxon>Pseudomonas</taxon>
    </lineage>
</organism>
<sequence>MTSRSPSGLEGKSDSAIRALTCHTNPVSS</sequence>
<dbReference type="Proteomes" id="UP000183983">
    <property type="component" value="Unassembled WGS sequence"/>
</dbReference>
<dbReference type="STRING" id="1190415.SAMN05216593_12115"/>
<accession>A0A1M7Q9S2</accession>
<feature type="region of interest" description="Disordered" evidence="1">
    <location>
        <begin position="1"/>
        <end position="29"/>
    </location>
</feature>
<dbReference type="EMBL" id="FRDA01000021">
    <property type="protein sequence ID" value="SHN27327.1"/>
    <property type="molecule type" value="Genomic_DNA"/>
</dbReference>
<protein>
    <submittedName>
        <fullName evidence="2">Uncharacterized protein</fullName>
    </submittedName>
</protein>
<reference evidence="2 3" key="1">
    <citation type="submission" date="2016-11" db="EMBL/GenBank/DDBJ databases">
        <authorList>
            <person name="Jaros S."/>
            <person name="Januszkiewicz K."/>
            <person name="Wedrychowicz H."/>
        </authorList>
    </citation>
    <scope>NUCLEOTIDE SEQUENCE [LARGE SCALE GENOMIC DNA]</scope>
    <source>
        <strain evidence="2 3">LMG 26898</strain>
    </source>
</reference>
<evidence type="ECO:0000256" key="1">
    <source>
        <dbReference type="SAM" id="MobiDB-lite"/>
    </source>
</evidence>
<name>A0A1M7Q9S2_9PSED</name>
<dbReference type="AlphaFoldDB" id="A0A1M7Q9S2"/>
<evidence type="ECO:0000313" key="3">
    <source>
        <dbReference type="Proteomes" id="UP000183983"/>
    </source>
</evidence>
<gene>
    <name evidence="2" type="ORF">SAMN05216593_12115</name>
</gene>
<evidence type="ECO:0000313" key="2">
    <source>
        <dbReference type="EMBL" id="SHN27327.1"/>
    </source>
</evidence>